<evidence type="ECO:0000259" key="3">
    <source>
        <dbReference type="PROSITE" id="PS50076"/>
    </source>
</evidence>
<dbReference type="InterPro" id="IPR001623">
    <property type="entry name" value="DnaJ_domain"/>
</dbReference>
<feature type="compositionally biased region" description="Low complexity" evidence="1">
    <location>
        <begin position="142"/>
        <end position="153"/>
    </location>
</feature>
<dbReference type="Proteomes" id="UP000183769">
    <property type="component" value="Unassembled WGS sequence"/>
</dbReference>
<dbReference type="SUPFAM" id="SSF46565">
    <property type="entry name" value="Chaperone J-domain"/>
    <property type="match status" value="1"/>
</dbReference>
<evidence type="ECO:0000313" key="4">
    <source>
        <dbReference type="EMBL" id="SFP54528.1"/>
    </source>
</evidence>
<organism evidence="4 5">
    <name type="scientific">Halolamina pelagica</name>
    <dbReference type="NCBI Taxonomy" id="699431"/>
    <lineage>
        <taxon>Archaea</taxon>
        <taxon>Methanobacteriati</taxon>
        <taxon>Methanobacteriota</taxon>
        <taxon>Stenosarchaea group</taxon>
        <taxon>Halobacteria</taxon>
        <taxon>Halobacteriales</taxon>
        <taxon>Haloferacaceae</taxon>
    </lineage>
</organism>
<proteinExistence type="predicted"/>
<feature type="compositionally biased region" description="Gly residues" evidence="1">
    <location>
        <begin position="131"/>
        <end position="141"/>
    </location>
</feature>
<evidence type="ECO:0000313" key="5">
    <source>
        <dbReference type="Proteomes" id="UP000183769"/>
    </source>
</evidence>
<evidence type="ECO:0000256" key="1">
    <source>
        <dbReference type="SAM" id="MobiDB-lite"/>
    </source>
</evidence>
<feature type="transmembrane region" description="Helical" evidence="2">
    <location>
        <begin position="12"/>
        <end position="33"/>
    </location>
</feature>
<feature type="domain" description="J" evidence="3">
    <location>
        <begin position="175"/>
        <end position="228"/>
    </location>
</feature>
<dbReference type="RefSeq" id="WP_074877384.1">
    <property type="nucleotide sequence ID" value="NZ_FOXI01000004.1"/>
</dbReference>
<dbReference type="EMBL" id="FOXI01000004">
    <property type="protein sequence ID" value="SFP54528.1"/>
    <property type="molecule type" value="Genomic_DNA"/>
</dbReference>
<feature type="region of interest" description="Disordered" evidence="1">
    <location>
        <begin position="131"/>
        <end position="174"/>
    </location>
</feature>
<dbReference type="PROSITE" id="PS50076">
    <property type="entry name" value="DNAJ_2"/>
    <property type="match status" value="1"/>
</dbReference>
<evidence type="ECO:0000256" key="2">
    <source>
        <dbReference type="SAM" id="Phobius"/>
    </source>
</evidence>
<sequence length="228" mass="24305">MLPAVQTGLPSWLVSGLLLGVAASVVVALVFVLGERYIPDPDRSGRRVGGPGQQRAELRAIFDEADEPYLEDYQLGTTTVAFYLPDRDVAITFDPRAYLRLVDGPTHVVLSEHGVPGATIGRRLPFDLGLDAGGRTTGAGPRGARTGPRAGRAGPRGGRTGGGQRAGAGRDPVGDAFEFLGLSRDADADEVQSAYRDRVKELHPDQGGSEEEFKRLQEAYTTAKEYAS</sequence>
<feature type="compositionally biased region" description="Gly residues" evidence="1">
    <location>
        <begin position="154"/>
        <end position="166"/>
    </location>
</feature>
<dbReference type="AlphaFoldDB" id="A0A1I5R7L1"/>
<protein>
    <submittedName>
        <fullName evidence="4">DnaJ domain-containing protein</fullName>
    </submittedName>
</protein>
<dbReference type="CDD" id="cd06257">
    <property type="entry name" value="DnaJ"/>
    <property type="match status" value="1"/>
</dbReference>
<dbReference type="Gene3D" id="1.10.287.110">
    <property type="entry name" value="DnaJ domain"/>
    <property type="match status" value="1"/>
</dbReference>
<dbReference type="PRINTS" id="PR00625">
    <property type="entry name" value="JDOMAIN"/>
</dbReference>
<name>A0A1I5R7L1_9EURY</name>
<keyword evidence="5" id="KW-1185">Reference proteome</keyword>
<accession>A0A1I5R7L1</accession>
<keyword evidence="2" id="KW-0472">Membrane</keyword>
<gene>
    <name evidence="4" type="ORF">SAMN05216277_104279</name>
</gene>
<reference evidence="5" key="1">
    <citation type="submission" date="2016-10" db="EMBL/GenBank/DDBJ databases">
        <authorList>
            <person name="Varghese N."/>
            <person name="Submissions S."/>
        </authorList>
    </citation>
    <scope>NUCLEOTIDE SEQUENCE [LARGE SCALE GENOMIC DNA]</scope>
    <source>
        <strain evidence="5">CGMCC 1.10329</strain>
    </source>
</reference>
<keyword evidence="2" id="KW-1133">Transmembrane helix</keyword>
<dbReference type="SMART" id="SM00271">
    <property type="entry name" value="DnaJ"/>
    <property type="match status" value="1"/>
</dbReference>
<dbReference type="InterPro" id="IPR036869">
    <property type="entry name" value="J_dom_sf"/>
</dbReference>
<keyword evidence="2" id="KW-0812">Transmembrane</keyword>
<dbReference type="Pfam" id="PF00226">
    <property type="entry name" value="DnaJ"/>
    <property type="match status" value="1"/>
</dbReference>